<accession>A0A9K3CXG8</accession>
<dbReference type="EMBL" id="BDIP01001347">
    <property type="protein sequence ID" value="GIQ84200.1"/>
    <property type="molecule type" value="Genomic_DNA"/>
</dbReference>
<evidence type="ECO:0000313" key="2">
    <source>
        <dbReference type="EMBL" id="GIQ84200.1"/>
    </source>
</evidence>
<protein>
    <submittedName>
        <fullName evidence="2">Uncharacterized protein</fullName>
    </submittedName>
</protein>
<name>A0A9K3CXG8_9EUKA</name>
<organism evidence="2 3">
    <name type="scientific">Kipferlia bialata</name>
    <dbReference type="NCBI Taxonomy" id="797122"/>
    <lineage>
        <taxon>Eukaryota</taxon>
        <taxon>Metamonada</taxon>
        <taxon>Carpediemonas-like organisms</taxon>
        <taxon>Kipferlia</taxon>
    </lineage>
</organism>
<gene>
    <name evidence="2" type="ORF">KIPB_005650</name>
</gene>
<feature type="region of interest" description="Disordered" evidence="1">
    <location>
        <begin position="1"/>
        <end position="42"/>
    </location>
</feature>
<feature type="compositionally biased region" description="Basic and acidic residues" evidence="1">
    <location>
        <begin position="190"/>
        <end position="221"/>
    </location>
</feature>
<comment type="caution">
    <text evidence="2">The sequence shown here is derived from an EMBL/GenBank/DDBJ whole genome shotgun (WGS) entry which is preliminary data.</text>
</comment>
<feature type="region of interest" description="Disordered" evidence="1">
    <location>
        <begin position="190"/>
        <end position="238"/>
    </location>
</feature>
<keyword evidence="3" id="KW-1185">Reference proteome</keyword>
<evidence type="ECO:0000256" key="1">
    <source>
        <dbReference type="SAM" id="MobiDB-lite"/>
    </source>
</evidence>
<sequence length="398" mass="42582">MSGRRERVVGEGTAALSATGREGSVSGPESGASVGDSVPDRTVKSTLPADLAEYDTLIAQTLADLQAFTDHPGPSPPDTDTDTMVHRVHLLTSVLGGLYRMPFLGVSYTGQHAPSSAIRALYLSAFPLDTSAPKDSLSTATTGIPPSSRFVPVRILCLLCVSDRVQTALLKMAPEVVAQLVGEVVGRREGGVVETETSARDTPRDTGAKGQEDETRERGAEEGADTDPLPTPTPPPRVSVSVMQDACLNMLHQLVTASTTAAGLLRQRPTFQSLLSVLTEPCFASPFQVPHVWLLYIDLLQTCFFSQHPSVIGSFLKWGLYTLHTPTRLAECMAMWGLFPSQGVFASLCSGPGAEMPLDQVVSLCLEGQETIKYDIPQVYQKALQVGRSLTQLALSMV</sequence>
<evidence type="ECO:0000313" key="3">
    <source>
        <dbReference type="Proteomes" id="UP000265618"/>
    </source>
</evidence>
<dbReference type="Proteomes" id="UP000265618">
    <property type="component" value="Unassembled WGS sequence"/>
</dbReference>
<proteinExistence type="predicted"/>
<reference evidence="2 3" key="1">
    <citation type="journal article" date="2018" name="PLoS ONE">
        <title>The draft genome of Kipferlia bialata reveals reductive genome evolution in fornicate parasites.</title>
        <authorList>
            <person name="Tanifuji G."/>
            <person name="Takabayashi S."/>
            <person name="Kume K."/>
            <person name="Takagi M."/>
            <person name="Nakayama T."/>
            <person name="Kamikawa R."/>
            <person name="Inagaki Y."/>
            <person name="Hashimoto T."/>
        </authorList>
    </citation>
    <scope>NUCLEOTIDE SEQUENCE [LARGE SCALE GENOMIC DNA]</scope>
    <source>
        <strain evidence="2">NY0173</strain>
    </source>
</reference>
<dbReference type="AlphaFoldDB" id="A0A9K3CXG8"/>